<feature type="domain" description="PA14" evidence="5">
    <location>
        <begin position="489"/>
        <end position="628"/>
    </location>
</feature>
<dbReference type="EMBL" id="FLUM01000001">
    <property type="protein sequence ID" value="SBV96424.1"/>
    <property type="molecule type" value="Genomic_DNA"/>
</dbReference>
<dbReference type="GO" id="GO:0045493">
    <property type="term" value="P:xylan catabolic process"/>
    <property type="evidence" value="ECO:0007669"/>
    <property type="project" value="InterPro"/>
</dbReference>
<dbReference type="Gene3D" id="2.60.40.10">
    <property type="entry name" value="Immunoglobulins"/>
    <property type="match status" value="1"/>
</dbReference>
<proteinExistence type="inferred from homology"/>
<dbReference type="InterPro" id="IPR017853">
    <property type="entry name" value="GH"/>
</dbReference>
<dbReference type="PROSITE" id="PS51820">
    <property type="entry name" value="PA14"/>
    <property type="match status" value="1"/>
</dbReference>
<organism evidence="6">
    <name type="scientific">uncultured Dysgonomonas sp</name>
    <dbReference type="NCBI Taxonomy" id="206096"/>
    <lineage>
        <taxon>Bacteria</taxon>
        <taxon>Pseudomonadati</taxon>
        <taxon>Bacteroidota</taxon>
        <taxon>Bacteroidia</taxon>
        <taxon>Bacteroidales</taxon>
        <taxon>Dysgonomonadaceae</taxon>
        <taxon>Dysgonomonas</taxon>
        <taxon>environmental samples</taxon>
    </lineage>
</organism>
<dbReference type="InterPro" id="IPR044993">
    <property type="entry name" value="BXL"/>
</dbReference>
<dbReference type="SMART" id="SM01217">
    <property type="entry name" value="Fn3_like"/>
    <property type="match status" value="1"/>
</dbReference>
<dbReference type="GO" id="GO:0031222">
    <property type="term" value="P:arabinan catabolic process"/>
    <property type="evidence" value="ECO:0007669"/>
    <property type="project" value="TreeGrafter"/>
</dbReference>
<dbReference type="Pfam" id="PF00933">
    <property type="entry name" value="Glyco_hydro_3"/>
    <property type="match status" value="1"/>
</dbReference>
<dbReference type="Pfam" id="PF07691">
    <property type="entry name" value="PA14"/>
    <property type="match status" value="1"/>
</dbReference>
<dbReference type="InterPro" id="IPR001764">
    <property type="entry name" value="Glyco_hydro_3_N"/>
</dbReference>
<dbReference type="InterPro" id="IPR026891">
    <property type="entry name" value="Fn3-like"/>
</dbReference>
<comment type="similarity">
    <text evidence="1">Belongs to the glycosyl hydrolase 3 family.</text>
</comment>
<name>A0A212JAE1_9BACT</name>
<evidence type="ECO:0000259" key="5">
    <source>
        <dbReference type="PROSITE" id="PS51820"/>
    </source>
</evidence>
<dbReference type="Pfam" id="PF14310">
    <property type="entry name" value="Fn3-like"/>
    <property type="match status" value="1"/>
</dbReference>
<dbReference type="InterPro" id="IPR013783">
    <property type="entry name" value="Ig-like_fold"/>
</dbReference>
<dbReference type="InterPro" id="IPR011658">
    <property type="entry name" value="PA14_dom"/>
</dbReference>
<evidence type="ECO:0000256" key="3">
    <source>
        <dbReference type="ARBA" id="ARBA00022801"/>
    </source>
</evidence>
<sequence length="889" mass="97868">MKKMNYICVALFSLFLCAGCSDTPRYKDPNASVEDRVNDLLSRMTLEEKAAQLDMLSANDILDGPDKLKEKETAYFIDSMCIGSIHDFYPKTAAIANAVQKRAIENSRLGIPVIFIEEALHGYQGEGATTFPTPIGNSSTWDTILVNNIGKAIAAEARAHGVHFVLGPNLDLARDIRWGRTEETFGEDPYLSSRYAVSLIKGMQGNSLKDNNTVVAEPKHFAIHGIPEGGVNTSPVFIGEREARSTHLYVFEKAVTEAKAKGIMAAYHERDGVPAIADPWLLKTILRDEWKFDGFVVSDLGAIAKQYKDHHTAASGEEAIINALSAGLDMQFYDYPHDVFQNTVVQAVKDGKLAEKDLDRAVGSILRVKFELGLFDNPYTDESLIAKVFHSEEHQKLALEAARKSIVLLENRENMLPLKKNIKSVALVGNLANVSSLGGYSPAGAKAVTVYQALKKRFGDDVKINFVNSDISERFSNIPPSALTPKSTTDKNGLDTEFFNNIEFSGNPVYSSVNDNLSVYWHNLSPAPGVNSDNFSVRWSGYITAPVTGEYEFYLNADDYARVYLNNELFIDCWGTDKVKQTINKKINMTAGQPVSIRLEYAELEDIAFVNLRWRMTQITSSSLFKDVAQASAASDVTIVVIGETDSEVGESRDRQNLYPHQADLDIIKTAKQTNKPVITVMLTGRPLVLTEIAANSNALLQAWYPGEAGGDAIADVLWGDYNPSGKLSVSFPKEQGTLPIYYSKKPSASRRYVDGNGDPLYEFGYGLSYTNFTYSALSIQPENPGTTDNITVTINLRNTGNVDGSEVVQLYINDKVSSVATPVKLLKGFANVFLKAGENKVVKLVLTPEHLSLINAEMKRVVEPGEFEIMVGSSSKNIHLTQTITVTK</sequence>
<keyword evidence="2 4" id="KW-0732">Signal</keyword>
<dbReference type="PRINTS" id="PR00133">
    <property type="entry name" value="GLHYDRLASE3"/>
</dbReference>
<feature type="signal peptide" evidence="4">
    <location>
        <begin position="1"/>
        <end position="18"/>
    </location>
</feature>
<dbReference type="GO" id="GO:0046556">
    <property type="term" value="F:alpha-L-arabinofuranosidase activity"/>
    <property type="evidence" value="ECO:0007669"/>
    <property type="project" value="TreeGrafter"/>
</dbReference>
<dbReference type="GO" id="GO:0009044">
    <property type="term" value="F:xylan 1,4-beta-xylosidase activity"/>
    <property type="evidence" value="ECO:0007669"/>
    <property type="project" value="InterPro"/>
</dbReference>
<feature type="chain" id="PRO_5012510319" description="PA14 domain-containing protein" evidence="4">
    <location>
        <begin position="19"/>
        <end position="889"/>
    </location>
</feature>
<dbReference type="PANTHER" id="PTHR42721">
    <property type="entry name" value="SUGAR HYDROLASE-RELATED"/>
    <property type="match status" value="1"/>
</dbReference>
<protein>
    <recommendedName>
        <fullName evidence="5">PA14 domain-containing protein</fullName>
    </recommendedName>
</protein>
<dbReference type="SMART" id="SM00758">
    <property type="entry name" value="PA14"/>
    <property type="match status" value="1"/>
</dbReference>
<dbReference type="InterPro" id="IPR036881">
    <property type="entry name" value="Glyco_hydro_3_C_sf"/>
</dbReference>
<evidence type="ECO:0000313" key="6">
    <source>
        <dbReference type="EMBL" id="SBV96424.1"/>
    </source>
</evidence>
<dbReference type="Pfam" id="PF01915">
    <property type="entry name" value="Glyco_hydro_3_C"/>
    <property type="match status" value="1"/>
</dbReference>
<dbReference type="Gene3D" id="3.40.50.1700">
    <property type="entry name" value="Glycoside hydrolase family 3 C-terminal domain"/>
    <property type="match status" value="2"/>
</dbReference>
<dbReference type="FunFam" id="2.60.40.10:FF:000495">
    <property type="entry name" value="Periplasmic beta-glucosidase"/>
    <property type="match status" value="1"/>
</dbReference>
<dbReference type="InterPro" id="IPR037524">
    <property type="entry name" value="PA14/GLEYA"/>
</dbReference>
<reference evidence="6" key="1">
    <citation type="submission" date="2016-04" db="EMBL/GenBank/DDBJ databases">
        <authorList>
            <person name="Evans L.H."/>
            <person name="Alamgir A."/>
            <person name="Owens N."/>
            <person name="Weber N.D."/>
            <person name="Virtaneva K."/>
            <person name="Barbian K."/>
            <person name="Babar A."/>
            <person name="Rosenke K."/>
        </authorList>
    </citation>
    <scope>NUCLEOTIDE SEQUENCE</scope>
    <source>
        <strain evidence="6">86-1</strain>
    </source>
</reference>
<dbReference type="SUPFAM" id="SSF51445">
    <property type="entry name" value="(Trans)glycosidases"/>
    <property type="match status" value="1"/>
</dbReference>
<evidence type="ECO:0000256" key="4">
    <source>
        <dbReference type="SAM" id="SignalP"/>
    </source>
</evidence>
<dbReference type="SUPFAM" id="SSF52279">
    <property type="entry name" value="Beta-D-glucan exohydrolase, C-terminal domain"/>
    <property type="match status" value="1"/>
</dbReference>
<dbReference type="GO" id="GO:0008422">
    <property type="term" value="F:beta-glucosidase activity"/>
    <property type="evidence" value="ECO:0007669"/>
    <property type="project" value="UniProtKB-ARBA"/>
</dbReference>
<dbReference type="InterPro" id="IPR036962">
    <property type="entry name" value="Glyco_hydro_3_N_sf"/>
</dbReference>
<keyword evidence="3" id="KW-0378">Hydrolase</keyword>
<evidence type="ECO:0000256" key="2">
    <source>
        <dbReference type="ARBA" id="ARBA00022729"/>
    </source>
</evidence>
<gene>
    <name evidence="6" type="ORF">KL86DYS1_11644</name>
</gene>
<dbReference type="AlphaFoldDB" id="A0A212JAE1"/>
<dbReference type="Gene3D" id="3.20.20.300">
    <property type="entry name" value="Glycoside hydrolase, family 3, N-terminal domain"/>
    <property type="match status" value="1"/>
</dbReference>
<evidence type="ECO:0000256" key="1">
    <source>
        <dbReference type="ARBA" id="ARBA00005336"/>
    </source>
</evidence>
<dbReference type="InterPro" id="IPR002772">
    <property type="entry name" value="Glyco_hydro_3_C"/>
</dbReference>
<dbReference type="PANTHER" id="PTHR42721:SF3">
    <property type="entry name" value="BETA-D-XYLOSIDASE 5-RELATED"/>
    <property type="match status" value="1"/>
</dbReference>
<dbReference type="RefSeq" id="WP_296939829.1">
    <property type="nucleotide sequence ID" value="NZ_LT599032.1"/>
</dbReference>
<accession>A0A212JAE1</accession>